<dbReference type="STRING" id="457427.SSOG_06137"/>
<dbReference type="SUPFAM" id="SSF55811">
    <property type="entry name" value="Nudix"/>
    <property type="match status" value="1"/>
</dbReference>
<dbReference type="InterPro" id="IPR020084">
    <property type="entry name" value="NUDIX_hydrolase_CS"/>
</dbReference>
<evidence type="ECO:0000259" key="7">
    <source>
        <dbReference type="PROSITE" id="PS51462"/>
    </source>
</evidence>
<dbReference type="InterPro" id="IPR000086">
    <property type="entry name" value="NUDIX_hydrolase_dom"/>
</dbReference>
<dbReference type="PROSITE" id="PS00893">
    <property type="entry name" value="NUDIX_BOX"/>
    <property type="match status" value="1"/>
</dbReference>
<keyword evidence="9" id="KW-1185">Reference proteome</keyword>
<protein>
    <submittedName>
        <fullName evidence="8">Putative hydrolase, NUDIX family</fullName>
    </submittedName>
</protein>
<accession>D9WUP1</accession>
<dbReference type="GO" id="GO:0005737">
    <property type="term" value="C:cytoplasm"/>
    <property type="evidence" value="ECO:0007669"/>
    <property type="project" value="TreeGrafter"/>
</dbReference>
<dbReference type="HOGENOM" id="CLU_062658_5_2_11"/>
<evidence type="ECO:0000256" key="2">
    <source>
        <dbReference type="ARBA" id="ARBA00005582"/>
    </source>
</evidence>
<dbReference type="PANTHER" id="PTHR43758:SF8">
    <property type="entry name" value="8-OXO-DGTP DIPHOSPHATASE YTKD-RELATED"/>
    <property type="match status" value="1"/>
</dbReference>
<dbReference type="PROSITE" id="PS51462">
    <property type="entry name" value="NUDIX"/>
    <property type="match status" value="1"/>
</dbReference>
<name>D9WUP1_9ACTN</name>
<evidence type="ECO:0000256" key="3">
    <source>
        <dbReference type="ARBA" id="ARBA00022723"/>
    </source>
</evidence>
<proteinExistence type="inferred from homology"/>
<dbReference type="GO" id="GO:0016818">
    <property type="term" value="F:hydrolase activity, acting on acid anhydrides, in phosphorus-containing anhydrides"/>
    <property type="evidence" value="ECO:0007669"/>
    <property type="project" value="TreeGrafter"/>
</dbReference>
<gene>
    <name evidence="8" type="ORF">SSOG_06137</name>
</gene>
<dbReference type="GO" id="GO:0046872">
    <property type="term" value="F:metal ion binding"/>
    <property type="evidence" value="ECO:0007669"/>
    <property type="project" value="UniProtKB-KW"/>
</dbReference>
<dbReference type="InterPro" id="IPR015797">
    <property type="entry name" value="NUDIX_hydrolase-like_dom_sf"/>
</dbReference>
<keyword evidence="3" id="KW-0479">Metal-binding</keyword>
<evidence type="ECO:0000256" key="6">
    <source>
        <dbReference type="RuleBase" id="RU003476"/>
    </source>
</evidence>
<dbReference type="AlphaFoldDB" id="D9WUP1"/>
<evidence type="ECO:0000313" key="8">
    <source>
        <dbReference type="EMBL" id="EFL26423.1"/>
    </source>
</evidence>
<dbReference type="PANTHER" id="PTHR43758">
    <property type="entry name" value="7,8-DIHYDRO-8-OXOGUANINE TRIPHOSPHATASE"/>
    <property type="match status" value="1"/>
</dbReference>
<sequence length="151" mass="16502">MTDHHPARDASVVVARDTNGLVALLSAHFPRHGGDYLFLPGGRREDGETAEECARRELREEAGITAGAWRSLGAYAMTLGSPARVHLFEARHLTLGPQELTPTEQDFTLSWWSMSDAIDAVSRGRFLLPAGPLALLLADRTGHFSRAPSDR</sequence>
<reference evidence="8 9" key="1">
    <citation type="submission" date="2009-02" db="EMBL/GenBank/DDBJ databases">
        <title>Annotation of Streptomyces hygroscopicus strain ATCC 53653.</title>
        <authorList>
            <consortium name="The Broad Institute Genome Sequencing Platform"/>
            <consortium name="Broad Institute Microbial Sequencing Center"/>
            <person name="Fischbach M."/>
            <person name="Godfrey P."/>
            <person name="Ward D."/>
            <person name="Young S."/>
            <person name="Zeng Q."/>
            <person name="Koehrsen M."/>
            <person name="Alvarado L."/>
            <person name="Berlin A.M."/>
            <person name="Bochicchio J."/>
            <person name="Borenstein D."/>
            <person name="Chapman S.B."/>
            <person name="Chen Z."/>
            <person name="Engels R."/>
            <person name="Freedman E."/>
            <person name="Gellesch M."/>
            <person name="Goldberg J."/>
            <person name="Griggs A."/>
            <person name="Gujja S."/>
            <person name="Heilman E.R."/>
            <person name="Heiman D.I."/>
            <person name="Hepburn T.A."/>
            <person name="Howarth C."/>
            <person name="Jen D."/>
            <person name="Larson L."/>
            <person name="Lewis B."/>
            <person name="Mehta T."/>
            <person name="Park D."/>
            <person name="Pearson M."/>
            <person name="Richards J."/>
            <person name="Roberts A."/>
            <person name="Saif S."/>
            <person name="Shea T.D."/>
            <person name="Shenoy N."/>
            <person name="Sisk P."/>
            <person name="Stolte C."/>
            <person name="Sykes S.N."/>
            <person name="Thomson T."/>
            <person name="Walk T."/>
            <person name="White J."/>
            <person name="Yandava C."/>
            <person name="Straight P."/>
            <person name="Clardy J."/>
            <person name="Hung D."/>
            <person name="Kolter R."/>
            <person name="Mekalanos J."/>
            <person name="Walker S."/>
            <person name="Walsh C.T."/>
            <person name="Wieland-Brown L.C."/>
            <person name="Haas B."/>
            <person name="Nusbaum C."/>
            <person name="Birren B."/>
        </authorList>
    </citation>
    <scope>NUCLEOTIDE SEQUENCE [LARGE SCALE GENOMIC DNA]</scope>
    <source>
        <strain evidence="8 9">ATCC 53653</strain>
    </source>
</reference>
<dbReference type="Pfam" id="PF00293">
    <property type="entry name" value="NUDIX"/>
    <property type="match status" value="1"/>
</dbReference>
<keyword evidence="5" id="KW-0460">Magnesium</keyword>
<organism evidence="8 9">
    <name type="scientific">Streptomyces himastatinicus ATCC 53653</name>
    <dbReference type="NCBI Taxonomy" id="457427"/>
    <lineage>
        <taxon>Bacteria</taxon>
        <taxon>Bacillati</taxon>
        <taxon>Actinomycetota</taxon>
        <taxon>Actinomycetes</taxon>
        <taxon>Kitasatosporales</taxon>
        <taxon>Streptomycetaceae</taxon>
        <taxon>Streptomyces</taxon>
        <taxon>Streptomyces violaceusniger group</taxon>
    </lineage>
</organism>
<comment type="similarity">
    <text evidence="2 6">Belongs to the Nudix hydrolase family.</text>
</comment>
<evidence type="ECO:0000313" key="9">
    <source>
        <dbReference type="Proteomes" id="UP000003963"/>
    </source>
</evidence>
<dbReference type="EMBL" id="GG657754">
    <property type="protein sequence ID" value="EFL26423.1"/>
    <property type="molecule type" value="Genomic_DNA"/>
</dbReference>
<dbReference type="Gene3D" id="3.90.79.10">
    <property type="entry name" value="Nucleoside Triphosphate Pyrophosphohydrolase"/>
    <property type="match status" value="1"/>
</dbReference>
<feature type="domain" description="Nudix hydrolase" evidence="7">
    <location>
        <begin position="6"/>
        <end position="141"/>
    </location>
</feature>
<keyword evidence="4 6" id="KW-0378">Hydrolase</keyword>
<evidence type="ECO:0000256" key="1">
    <source>
        <dbReference type="ARBA" id="ARBA00001946"/>
    </source>
</evidence>
<dbReference type="Proteomes" id="UP000003963">
    <property type="component" value="Unassembled WGS sequence"/>
</dbReference>
<evidence type="ECO:0000256" key="4">
    <source>
        <dbReference type="ARBA" id="ARBA00022801"/>
    </source>
</evidence>
<dbReference type="OrthoDB" id="9806150at2"/>
<dbReference type="PRINTS" id="PR00502">
    <property type="entry name" value="NUDIXFAMILY"/>
</dbReference>
<evidence type="ECO:0000256" key="5">
    <source>
        <dbReference type="ARBA" id="ARBA00022842"/>
    </source>
</evidence>
<dbReference type="InterPro" id="IPR020476">
    <property type="entry name" value="Nudix_hydrolase"/>
</dbReference>
<comment type="cofactor">
    <cofactor evidence="1">
        <name>Mg(2+)</name>
        <dbReference type="ChEBI" id="CHEBI:18420"/>
    </cofactor>
</comment>
<dbReference type="RefSeq" id="WP_009718223.1">
    <property type="nucleotide sequence ID" value="NZ_GG657754.1"/>
</dbReference>